<protein>
    <submittedName>
        <fullName evidence="1">Uncharacterized protein</fullName>
    </submittedName>
</protein>
<dbReference type="RefSeq" id="WP_035712738.1">
    <property type="nucleotide sequence ID" value="NZ_CAMIFG010000072.1"/>
</dbReference>
<dbReference type="STRING" id="195105.CN97_00115"/>
<reference evidence="1 2" key="1">
    <citation type="submission" date="2014-03" db="EMBL/GenBank/DDBJ databases">
        <title>Genome of Haematobacter massiliensis CCUG 47968.</title>
        <authorList>
            <person name="Wang D."/>
            <person name="Wang G."/>
        </authorList>
    </citation>
    <scope>NUCLEOTIDE SEQUENCE [LARGE SCALE GENOMIC DNA]</scope>
    <source>
        <strain evidence="1 2">CCUG 47968</strain>
    </source>
</reference>
<gene>
    <name evidence="1" type="ORF">CN97_00115</name>
</gene>
<dbReference type="OrthoDB" id="7874168at2"/>
<proteinExistence type="predicted"/>
<evidence type="ECO:0000313" key="2">
    <source>
        <dbReference type="Proteomes" id="UP000028826"/>
    </source>
</evidence>
<dbReference type="AlphaFoldDB" id="A0A086Y0F8"/>
<organism evidence="1 2">
    <name type="scientific">Haematobacter massiliensis</name>
    <dbReference type="NCBI Taxonomy" id="195105"/>
    <lineage>
        <taxon>Bacteria</taxon>
        <taxon>Pseudomonadati</taxon>
        <taxon>Pseudomonadota</taxon>
        <taxon>Alphaproteobacteria</taxon>
        <taxon>Rhodobacterales</taxon>
        <taxon>Paracoccaceae</taxon>
        <taxon>Haematobacter</taxon>
    </lineage>
</organism>
<accession>A0A086Y0F8</accession>
<dbReference type="Proteomes" id="UP000028826">
    <property type="component" value="Unassembled WGS sequence"/>
</dbReference>
<evidence type="ECO:0000313" key="1">
    <source>
        <dbReference type="EMBL" id="KFI27758.1"/>
    </source>
</evidence>
<name>A0A086Y0F8_9RHOB</name>
<sequence length="74" mass="8033">MITGKDIAHIDRPERAVSFAYTVSSLVTAARLALEVDTGNDDAEMQKWAAVRTLELAEVFMGAVIDGMEMSGMK</sequence>
<dbReference type="EMBL" id="JGYG01000010">
    <property type="protein sequence ID" value="KFI27758.1"/>
    <property type="molecule type" value="Genomic_DNA"/>
</dbReference>
<keyword evidence="2" id="KW-1185">Reference proteome</keyword>
<comment type="caution">
    <text evidence="1">The sequence shown here is derived from an EMBL/GenBank/DDBJ whole genome shotgun (WGS) entry which is preliminary data.</text>
</comment>